<comment type="subcellular location">
    <subcellularLocation>
        <location evidence="1">Membrane</location>
        <topology evidence="1">Single-pass membrane protein</topology>
    </subcellularLocation>
</comment>
<dbReference type="PANTHER" id="PTHR15549">
    <property type="entry name" value="PAIRED IMMUNOGLOBULIN-LIKE TYPE 2 RECEPTOR"/>
    <property type="match status" value="1"/>
</dbReference>
<evidence type="ECO:0000256" key="3">
    <source>
        <dbReference type="ARBA" id="ARBA00022989"/>
    </source>
</evidence>
<reference evidence="8" key="1">
    <citation type="journal article" date="2021" name="J Fungi (Basel)">
        <title>Genomic and Metabolomic Analyses of the Marine Fungus Emericellopsis cladophorae: Insights into Saltwater Adaptability Mechanisms and Its Biosynthetic Potential.</title>
        <authorList>
            <person name="Goncalves M.F.M."/>
            <person name="Hilario S."/>
            <person name="Van de Peer Y."/>
            <person name="Esteves A.C."/>
            <person name="Alves A."/>
        </authorList>
    </citation>
    <scope>NUCLEOTIDE SEQUENCE</scope>
    <source>
        <strain evidence="8">MUM 19.33</strain>
    </source>
</reference>
<dbReference type="Pfam" id="PF05808">
    <property type="entry name" value="Podoplanin"/>
    <property type="match status" value="1"/>
</dbReference>
<evidence type="ECO:0000256" key="1">
    <source>
        <dbReference type="ARBA" id="ARBA00004167"/>
    </source>
</evidence>
<dbReference type="GeneID" id="75832151"/>
<keyword evidence="3 6" id="KW-1133">Transmembrane helix</keyword>
<dbReference type="Proteomes" id="UP001055219">
    <property type="component" value="Unassembled WGS sequence"/>
</dbReference>
<feature type="region of interest" description="Disordered" evidence="5">
    <location>
        <begin position="207"/>
        <end position="226"/>
    </location>
</feature>
<evidence type="ECO:0000256" key="7">
    <source>
        <dbReference type="SAM" id="SignalP"/>
    </source>
</evidence>
<dbReference type="RefSeq" id="XP_051364495.1">
    <property type="nucleotide sequence ID" value="XM_051504112.1"/>
</dbReference>
<dbReference type="EMBL" id="JAGIXG020000007">
    <property type="protein sequence ID" value="KAI6783639.1"/>
    <property type="molecule type" value="Genomic_DNA"/>
</dbReference>
<gene>
    <name evidence="8" type="ORF">J7T54_005668</name>
</gene>
<accession>A0A9P9Y4Z3</accession>
<keyword evidence="7" id="KW-0732">Signal</keyword>
<feature type="transmembrane region" description="Helical" evidence="6">
    <location>
        <begin position="176"/>
        <end position="198"/>
    </location>
</feature>
<feature type="chain" id="PRO_5040448631" description="Extracellular membrane protein CFEM domain-containing protein" evidence="7">
    <location>
        <begin position="22"/>
        <end position="299"/>
    </location>
</feature>
<evidence type="ECO:0000313" key="8">
    <source>
        <dbReference type="EMBL" id="KAI6783639.1"/>
    </source>
</evidence>
<reference evidence="8" key="2">
    <citation type="submission" date="2022-07" db="EMBL/GenBank/DDBJ databases">
        <authorList>
            <person name="Goncalves M.F.M."/>
            <person name="Hilario S."/>
            <person name="Van De Peer Y."/>
            <person name="Esteves A.C."/>
            <person name="Alves A."/>
        </authorList>
    </citation>
    <scope>NUCLEOTIDE SEQUENCE</scope>
    <source>
        <strain evidence="8">MUM 19.33</strain>
    </source>
</reference>
<evidence type="ECO:0000256" key="4">
    <source>
        <dbReference type="ARBA" id="ARBA00023136"/>
    </source>
</evidence>
<dbReference type="AlphaFoldDB" id="A0A9P9Y4Z3"/>
<evidence type="ECO:0008006" key="10">
    <source>
        <dbReference type="Google" id="ProtNLM"/>
    </source>
</evidence>
<evidence type="ECO:0000313" key="9">
    <source>
        <dbReference type="Proteomes" id="UP001055219"/>
    </source>
</evidence>
<feature type="region of interest" description="Disordered" evidence="5">
    <location>
        <begin position="241"/>
        <end position="299"/>
    </location>
</feature>
<sequence>MARLTGVALVALLGLCTSVLGEVEPEFEFYPRDAQPCLYEASDKASCPTSSNKAQNACFCSNEYDFIVNTAKCMGNDDADLLSETYDTMSQACGDSGTPIGLSEAEWEKAAAEGSSTSSATTTEATATSTNESAATTTTNKSAATTTTNKSAATTTTTEEDNGAGSQDGISTGATVGIAVGCALVGAALMAGIGFWLFRRHRRRDDPASATPMLPQHGFAGGGGTSTYTSSPYNDYTYQSPSSASYMSPANGMEEASRWGTPSAPSELPPQSDTGMAVEVEGSTVPPVEMMGSVPEKSR</sequence>
<feature type="signal peptide" evidence="7">
    <location>
        <begin position="1"/>
        <end position="21"/>
    </location>
</feature>
<feature type="compositionally biased region" description="Low complexity" evidence="5">
    <location>
        <begin position="112"/>
        <end position="157"/>
    </location>
</feature>
<evidence type="ECO:0000256" key="2">
    <source>
        <dbReference type="ARBA" id="ARBA00022692"/>
    </source>
</evidence>
<name>A0A9P9Y4Z3_9HYPO</name>
<evidence type="ECO:0000256" key="5">
    <source>
        <dbReference type="SAM" id="MobiDB-lite"/>
    </source>
</evidence>
<dbReference type="GO" id="GO:0016020">
    <property type="term" value="C:membrane"/>
    <property type="evidence" value="ECO:0007669"/>
    <property type="project" value="UniProtKB-SubCell"/>
</dbReference>
<keyword evidence="4 6" id="KW-0472">Membrane</keyword>
<dbReference type="OrthoDB" id="5311469at2759"/>
<dbReference type="InterPro" id="IPR051694">
    <property type="entry name" value="Immunoregulatory_rcpt-like"/>
</dbReference>
<protein>
    <recommendedName>
        <fullName evidence="10">Extracellular membrane protein CFEM domain-containing protein</fullName>
    </recommendedName>
</protein>
<feature type="region of interest" description="Disordered" evidence="5">
    <location>
        <begin position="107"/>
        <end position="168"/>
    </location>
</feature>
<dbReference type="GO" id="GO:0071944">
    <property type="term" value="C:cell periphery"/>
    <property type="evidence" value="ECO:0007669"/>
    <property type="project" value="UniProtKB-ARBA"/>
</dbReference>
<keyword evidence="9" id="KW-1185">Reference proteome</keyword>
<evidence type="ECO:0000256" key="6">
    <source>
        <dbReference type="SAM" id="Phobius"/>
    </source>
</evidence>
<organism evidence="8 9">
    <name type="scientific">Emericellopsis cladophorae</name>
    <dbReference type="NCBI Taxonomy" id="2686198"/>
    <lineage>
        <taxon>Eukaryota</taxon>
        <taxon>Fungi</taxon>
        <taxon>Dikarya</taxon>
        <taxon>Ascomycota</taxon>
        <taxon>Pezizomycotina</taxon>
        <taxon>Sordariomycetes</taxon>
        <taxon>Hypocreomycetidae</taxon>
        <taxon>Hypocreales</taxon>
        <taxon>Bionectriaceae</taxon>
        <taxon>Emericellopsis</taxon>
    </lineage>
</organism>
<proteinExistence type="predicted"/>
<comment type="caution">
    <text evidence="8">The sequence shown here is derived from an EMBL/GenBank/DDBJ whole genome shotgun (WGS) entry which is preliminary data.</text>
</comment>
<keyword evidence="2 6" id="KW-0812">Transmembrane</keyword>